<dbReference type="InterPro" id="IPR008972">
    <property type="entry name" value="Cupredoxin"/>
</dbReference>
<dbReference type="EMBL" id="QEQK01000020">
    <property type="protein sequence ID" value="PWN54676.1"/>
    <property type="molecule type" value="Genomic_DNA"/>
</dbReference>
<evidence type="ECO:0000313" key="2">
    <source>
        <dbReference type="EMBL" id="PWN54676.1"/>
    </source>
</evidence>
<dbReference type="AlphaFoldDB" id="A0A383XPX2"/>
<evidence type="ECO:0000313" key="3">
    <source>
        <dbReference type="Proteomes" id="UP000251800"/>
    </source>
</evidence>
<comment type="caution">
    <text evidence="2">The sequence shown here is derived from an EMBL/GenBank/DDBJ whole genome shotgun (WGS) entry which is preliminary data.</text>
</comment>
<organism evidence="2 3">
    <name type="scientific">Abyssibacter profundi</name>
    <dbReference type="NCBI Taxonomy" id="2182787"/>
    <lineage>
        <taxon>Bacteria</taxon>
        <taxon>Pseudomonadati</taxon>
        <taxon>Pseudomonadota</taxon>
        <taxon>Gammaproteobacteria</taxon>
        <taxon>Chromatiales</taxon>
        <taxon>Oceanococcaceae</taxon>
        <taxon>Abyssibacter</taxon>
    </lineage>
</organism>
<accession>A0A383XPX2</accession>
<dbReference type="RefSeq" id="WP_109721597.1">
    <property type="nucleotide sequence ID" value="NZ_QEQK01000020.1"/>
</dbReference>
<feature type="chain" id="PRO_5016640863" description="Methylamine utilization protein" evidence="1">
    <location>
        <begin position="30"/>
        <end position="218"/>
    </location>
</feature>
<evidence type="ECO:0008006" key="4">
    <source>
        <dbReference type="Google" id="ProtNLM"/>
    </source>
</evidence>
<reference evidence="2 3" key="1">
    <citation type="submission" date="2018-05" db="EMBL/GenBank/DDBJ databases">
        <title>Abyssibacter profundi OUC007T gen. nov., sp. nov, a marine bacterium isolated from seawater of the Mariana Trench.</title>
        <authorList>
            <person name="Zhou S."/>
        </authorList>
    </citation>
    <scope>NUCLEOTIDE SEQUENCE [LARGE SCALE GENOMIC DNA]</scope>
    <source>
        <strain evidence="2 3">OUC007</strain>
    </source>
</reference>
<protein>
    <recommendedName>
        <fullName evidence="4">Methylamine utilization protein</fullName>
    </recommendedName>
</protein>
<evidence type="ECO:0000256" key="1">
    <source>
        <dbReference type="SAM" id="SignalP"/>
    </source>
</evidence>
<gene>
    <name evidence="2" type="ORF">DEH80_16350</name>
</gene>
<feature type="signal peptide" evidence="1">
    <location>
        <begin position="1"/>
        <end position="29"/>
    </location>
</feature>
<keyword evidence="3" id="KW-1185">Reference proteome</keyword>
<dbReference type="Gene3D" id="2.60.40.420">
    <property type="entry name" value="Cupredoxins - blue copper proteins"/>
    <property type="match status" value="1"/>
</dbReference>
<name>A0A383XPX2_9GAMM</name>
<sequence>MMNKRNKTPLHARLTTILLGGLLALPVTAADQFTGQISFSSRPAVVAVLYVPGPGAQAQTPVVDQVDKQFAESLVVVAPGESVEFKNSDAVDHNIFANDIRKNARFDVGLMPPGGQQAIPADWNEDTLVRVGCKIHPKMRMYIASLEARYHKVVEFDSRTREYPLSLAGVPADAETLVVRIPKYDVVELDLRGASAWTVPLTKGGKPRGEITLARATP</sequence>
<proteinExistence type="predicted"/>
<keyword evidence="1" id="KW-0732">Signal</keyword>
<dbReference type="Proteomes" id="UP000251800">
    <property type="component" value="Unassembled WGS sequence"/>
</dbReference>
<dbReference type="SUPFAM" id="SSF49503">
    <property type="entry name" value="Cupredoxins"/>
    <property type="match status" value="1"/>
</dbReference>